<dbReference type="Pfam" id="PF01266">
    <property type="entry name" value="DAO"/>
    <property type="match status" value="1"/>
</dbReference>
<keyword evidence="3" id="KW-1185">Reference proteome</keyword>
<dbReference type="PANTHER" id="PTHR13847:SF260">
    <property type="entry name" value="FAD DEPENDENT OXIDOREDUCTASE DOMAIN-CONTAINING PROTEIN"/>
    <property type="match status" value="1"/>
</dbReference>
<dbReference type="EMBL" id="JAAQPF010000514">
    <property type="protein sequence ID" value="KAF5700703.1"/>
    <property type="molecule type" value="Genomic_DNA"/>
</dbReference>
<dbReference type="SUPFAM" id="SSF51905">
    <property type="entry name" value="FAD/NAD(P)-binding domain"/>
    <property type="match status" value="1"/>
</dbReference>
<dbReference type="Gene3D" id="3.50.50.60">
    <property type="entry name" value="FAD/NAD(P)-binding domain"/>
    <property type="match status" value="1"/>
</dbReference>
<reference evidence="2 3" key="1">
    <citation type="submission" date="2020-05" db="EMBL/GenBank/DDBJ databases">
        <title>Identification and distribution of gene clusters putatively required for synthesis of sphingolipid metabolism inhibitors in phylogenetically diverse species of the filamentous fungus Fusarium.</title>
        <authorList>
            <person name="Kim H.-S."/>
            <person name="Busman M."/>
            <person name="Brown D.W."/>
            <person name="Divon H."/>
            <person name="Uhlig S."/>
            <person name="Proctor R.H."/>
        </authorList>
    </citation>
    <scope>NUCLEOTIDE SEQUENCE [LARGE SCALE GENOMIC DNA]</scope>
    <source>
        <strain evidence="2 3">NRRL 26131</strain>
    </source>
</reference>
<comment type="caution">
    <text evidence="2">The sequence shown here is derived from an EMBL/GenBank/DDBJ whole genome shotgun (WGS) entry which is preliminary data.</text>
</comment>
<feature type="domain" description="FAD dependent oxidoreductase" evidence="1">
    <location>
        <begin position="40"/>
        <end position="403"/>
    </location>
</feature>
<evidence type="ECO:0000313" key="2">
    <source>
        <dbReference type="EMBL" id="KAF5700703.1"/>
    </source>
</evidence>
<sequence length="451" mass="49163">MSRQPASLPVANPTTSYWLSQKDGLLENIGSNATLPVHSDTVIIGSGISGAVIAHEILQRDPSAKIVMLEARNVCSGATGRNVYLCAGGHIKPDRYKSFEKYQSRYGTEAAKKLSNFEQENMIEFIKFIKDNEWAGDVDLVEATALLEQAGGNLEGFKKFGEQDAALRFRVKSAIGAISYPACSVWPRKIVLRILNRAVEDGLQIYTHTPVRRVSKSETGAGWDVETAKGKIVCNRVFHATNGYVSSLLPQFAGKVVPVKANAAAINPSTAYSSLPLEHTCGFQWATDFDYMIQRPTDGMPLIIGGCDLAHPHSLPGVIGDSDDSVITPEIQAALKAFPQTHLQGWGTETSVRQSWAGIMGFTAQEMPFIGEVPSHPGQFVVAGYSGHGMARSFLSSKALVQLSYSESLDPRVPSQYLDVKNRLEKTDSIWDELLNKADNAKSSFKLNVKL</sequence>
<accession>A0A8H5XV58</accession>
<evidence type="ECO:0000313" key="3">
    <source>
        <dbReference type="Proteomes" id="UP000532311"/>
    </source>
</evidence>
<dbReference type="PANTHER" id="PTHR13847">
    <property type="entry name" value="SARCOSINE DEHYDROGENASE-RELATED"/>
    <property type="match status" value="1"/>
</dbReference>
<dbReference type="InterPro" id="IPR036188">
    <property type="entry name" value="FAD/NAD-bd_sf"/>
</dbReference>
<protein>
    <submittedName>
        <fullName evidence="2">FAD dependent oxidoreductase</fullName>
    </submittedName>
</protein>
<name>A0A8H5XV58_9HYPO</name>
<evidence type="ECO:0000259" key="1">
    <source>
        <dbReference type="Pfam" id="PF01266"/>
    </source>
</evidence>
<dbReference type="Gene3D" id="3.30.9.10">
    <property type="entry name" value="D-Amino Acid Oxidase, subunit A, domain 2"/>
    <property type="match status" value="1"/>
</dbReference>
<dbReference type="AlphaFoldDB" id="A0A8H5XV58"/>
<dbReference type="InterPro" id="IPR006076">
    <property type="entry name" value="FAD-dep_OxRdtase"/>
</dbReference>
<gene>
    <name evidence="2" type="ORF">FGLOB1_10633</name>
</gene>
<dbReference type="Proteomes" id="UP000532311">
    <property type="component" value="Unassembled WGS sequence"/>
</dbReference>
<organism evidence="2 3">
    <name type="scientific">Fusarium globosum</name>
    <dbReference type="NCBI Taxonomy" id="78864"/>
    <lineage>
        <taxon>Eukaryota</taxon>
        <taxon>Fungi</taxon>
        <taxon>Dikarya</taxon>
        <taxon>Ascomycota</taxon>
        <taxon>Pezizomycotina</taxon>
        <taxon>Sordariomycetes</taxon>
        <taxon>Hypocreomycetidae</taxon>
        <taxon>Hypocreales</taxon>
        <taxon>Nectriaceae</taxon>
        <taxon>Fusarium</taxon>
        <taxon>Fusarium fujikuroi species complex</taxon>
    </lineage>
</organism>
<proteinExistence type="predicted"/>
<dbReference type="GO" id="GO:0005737">
    <property type="term" value="C:cytoplasm"/>
    <property type="evidence" value="ECO:0007669"/>
    <property type="project" value="TreeGrafter"/>
</dbReference>